<dbReference type="PANTHER" id="PTHR10963:SF55">
    <property type="entry name" value="GLYCOSIDE HYDROLASE FAMILY 16 PROTEIN"/>
    <property type="match status" value="1"/>
</dbReference>
<dbReference type="Gene3D" id="2.60.120.200">
    <property type="match status" value="1"/>
</dbReference>
<dbReference type="SUPFAM" id="SSF49899">
    <property type="entry name" value="Concanavalin A-like lectins/glucanases"/>
    <property type="match status" value="1"/>
</dbReference>
<dbReference type="PANTHER" id="PTHR10963">
    <property type="entry name" value="GLYCOSYL HYDROLASE-RELATED"/>
    <property type="match status" value="1"/>
</dbReference>
<gene>
    <name evidence="4" type="ORF">HMPREF9303_2607</name>
</gene>
<keyword evidence="5" id="KW-1185">Reference proteome</keyword>
<dbReference type="CDD" id="cd08023">
    <property type="entry name" value="GH16_laminarinase_like"/>
    <property type="match status" value="1"/>
</dbReference>
<comment type="similarity">
    <text evidence="1">Belongs to the glycosyl hydrolase 16 family.</text>
</comment>
<dbReference type="InterPro" id="IPR000757">
    <property type="entry name" value="Beta-glucanase-like"/>
</dbReference>
<dbReference type="RefSeq" id="WP_004353944.1">
    <property type="nucleotide sequence ID" value="NZ_AEXO01000095.1"/>
</dbReference>
<feature type="domain" description="GH16" evidence="3">
    <location>
        <begin position="22"/>
        <end position="284"/>
    </location>
</feature>
<name>F0H8V5_9BACT</name>
<evidence type="ECO:0000256" key="2">
    <source>
        <dbReference type="SAM" id="SignalP"/>
    </source>
</evidence>
<evidence type="ECO:0000313" key="4">
    <source>
        <dbReference type="EMBL" id="EGC85638.1"/>
    </source>
</evidence>
<organism evidence="4 5">
    <name type="scientific">Prevotella denticola CRIS 18C-A</name>
    <dbReference type="NCBI Taxonomy" id="944557"/>
    <lineage>
        <taxon>Bacteria</taxon>
        <taxon>Pseudomonadati</taxon>
        <taxon>Bacteroidota</taxon>
        <taxon>Bacteroidia</taxon>
        <taxon>Bacteroidales</taxon>
        <taxon>Prevotellaceae</taxon>
        <taxon>Prevotella</taxon>
    </lineage>
</organism>
<feature type="signal peptide" evidence="2">
    <location>
        <begin position="1"/>
        <end position="25"/>
    </location>
</feature>
<dbReference type="AlphaFoldDB" id="F0H8V5"/>
<dbReference type="InterPro" id="IPR050546">
    <property type="entry name" value="Glycosyl_Hydrlase_16"/>
</dbReference>
<dbReference type="GO" id="GO:0004553">
    <property type="term" value="F:hydrolase activity, hydrolyzing O-glycosyl compounds"/>
    <property type="evidence" value="ECO:0007669"/>
    <property type="project" value="InterPro"/>
</dbReference>
<feature type="chain" id="PRO_5003253154" evidence="2">
    <location>
        <begin position="26"/>
        <end position="331"/>
    </location>
</feature>
<evidence type="ECO:0000256" key="1">
    <source>
        <dbReference type="ARBA" id="ARBA00006865"/>
    </source>
</evidence>
<evidence type="ECO:0000259" key="3">
    <source>
        <dbReference type="PROSITE" id="PS51762"/>
    </source>
</evidence>
<dbReference type="Proteomes" id="UP000003155">
    <property type="component" value="Unassembled WGS sequence"/>
</dbReference>
<proteinExistence type="inferred from homology"/>
<comment type="caution">
    <text evidence="4">The sequence shown here is derived from an EMBL/GenBank/DDBJ whole genome shotgun (WGS) entry which is preliminary data.</text>
</comment>
<keyword evidence="2" id="KW-0732">Signal</keyword>
<keyword evidence="4" id="KW-0378">Hydrolase</keyword>
<evidence type="ECO:0000313" key="5">
    <source>
        <dbReference type="Proteomes" id="UP000003155"/>
    </source>
</evidence>
<protein>
    <submittedName>
        <fullName evidence="4">Glycosyl hydrolase family 16</fullName>
    </submittedName>
</protein>
<dbReference type="PROSITE" id="PS51762">
    <property type="entry name" value="GH16_2"/>
    <property type="match status" value="1"/>
</dbReference>
<accession>F0H8V5</accession>
<sequence length="331" mass="37172">MLEKKKYKRIFAMFPAALYAAVSFAQNDRTVACDEADSVCTAALRPGYRIVFSDEFNGADGTLPDHRVWKNCKRRPSVTWARFLSSSPAVAFQEGGSLVLRAVPDPDRPTDDAAMLTGGIETSRSFAFRFGRVECRALVNPFIGNFPAVWMMPKTDLKWPLGGEIDIFEQINEEQKAYSTVHSAWTKSHPDEPHSGNVSLPMDRYHIYAVEWGENALTFYTDGRQVYQYTKQNDSQEQWPFDKSDFYLILNQSVGDGSWAEKPVSTHIYEMRIDWIRVYQREETVSNNVIVPVSGGSDSMKTYLLQVGGNGKGDCRLPEGDCAEGGQKSVG</sequence>
<dbReference type="InterPro" id="IPR013320">
    <property type="entry name" value="ConA-like_dom_sf"/>
</dbReference>
<dbReference type="Pfam" id="PF00722">
    <property type="entry name" value="Glyco_hydro_16"/>
    <property type="match status" value="1"/>
</dbReference>
<reference evidence="4 5" key="1">
    <citation type="submission" date="2011-02" db="EMBL/GenBank/DDBJ databases">
        <authorList>
            <person name="Durkin A.S."/>
            <person name="Madupu R."/>
            <person name="Torralba M."/>
            <person name="Gillis M."/>
            <person name="Methe B."/>
            <person name="Sutton G."/>
            <person name="Nelson K.E."/>
        </authorList>
    </citation>
    <scope>NUCLEOTIDE SEQUENCE [LARGE SCALE GENOMIC DNA]</scope>
    <source>
        <strain evidence="4 5">CRIS 18C-A</strain>
    </source>
</reference>
<dbReference type="EMBL" id="AEXO01000095">
    <property type="protein sequence ID" value="EGC85638.1"/>
    <property type="molecule type" value="Genomic_DNA"/>
</dbReference>
<dbReference type="GO" id="GO:0005975">
    <property type="term" value="P:carbohydrate metabolic process"/>
    <property type="evidence" value="ECO:0007669"/>
    <property type="project" value="InterPro"/>
</dbReference>